<dbReference type="InterPro" id="IPR050469">
    <property type="entry name" value="Diguanylate_Cyclase"/>
</dbReference>
<dbReference type="EMBL" id="JACBNQ010000003">
    <property type="protein sequence ID" value="NYB73596.1"/>
    <property type="molecule type" value="Genomic_DNA"/>
</dbReference>
<dbReference type="PANTHER" id="PTHR45138:SF9">
    <property type="entry name" value="DIGUANYLATE CYCLASE DGCM-RELATED"/>
    <property type="match status" value="1"/>
</dbReference>
<dbReference type="SMART" id="SM00267">
    <property type="entry name" value="GGDEF"/>
    <property type="match status" value="1"/>
</dbReference>
<dbReference type="CDD" id="cd01949">
    <property type="entry name" value="GGDEF"/>
    <property type="match status" value="1"/>
</dbReference>
<feature type="transmembrane region" description="Helical" evidence="1">
    <location>
        <begin position="14"/>
        <end position="35"/>
    </location>
</feature>
<dbReference type="RefSeq" id="WP_179237283.1">
    <property type="nucleotide sequence ID" value="NZ_JACBNQ010000003.1"/>
</dbReference>
<comment type="caution">
    <text evidence="3">The sequence shown here is derived from an EMBL/GenBank/DDBJ whole genome shotgun (WGS) entry which is preliminary data.</text>
</comment>
<dbReference type="SUPFAM" id="SSF55073">
    <property type="entry name" value="Nucleotide cyclase"/>
    <property type="match status" value="1"/>
</dbReference>
<protein>
    <submittedName>
        <fullName evidence="3">GGDEF domain-containing protein</fullName>
    </submittedName>
</protein>
<dbReference type="Proteomes" id="UP000611629">
    <property type="component" value="Unassembled WGS sequence"/>
</dbReference>
<keyword evidence="1" id="KW-1133">Transmembrane helix</keyword>
<name>A0A974GVR8_SEDHY</name>
<feature type="transmembrane region" description="Helical" evidence="1">
    <location>
        <begin position="163"/>
        <end position="181"/>
    </location>
</feature>
<dbReference type="GO" id="GO:0043709">
    <property type="term" value="P:cell adhesion involved in single-species biofilm formation"/>
    <property type="evidence" value="ECO:0007669"/>
    <property type="project" value="TreeGrafter"/>
</dbReference>
<evidence type="ECO:0000259" key="2">
    <source>
        <dbReference type="PROSITE" id="PS50887"/>
    </source>
</evidence>
<dbReference type="GO" id="GO:0005886">
    <property type="term" value="C:plasma membrane"/>
    <property type="evidence" value="ECO:0007669"/>
    <property type="project" value="TreeGrafter"/>
</dbReference>
<dbReference type="InterPro" id="IPR029787">
    <property type="entry name" value="Nucleotide_cyclase"/>
</dbReference>
<accession>A0A974GVR8</accession>
<dbReference type="Pfam" id="PF00990">
    <property type="entry name" value="GGDEF"/>
    <property type="match status" value="1"/>
</dbReference>
<dbReference type="GO" id="GO:1902201">
    <property type="term" value="P:negative regulation of bacterial-type flagellum-dependent cell motility"/>
    <property type="evidence" value="ECO:0007669"/>
    <property type="project" value="TreeGrafter"/>
</dbReference>
<dbReference type="GO" id="GO:0052621">
    <property type="term" value="F:diguanylate cyclase activity"/>
    <property type="evidence" value="ECO:0007669"/>
    <property type="project" value="TreeGrafter"/>
</dbReference>
<feature type="domain" description="GGDEF" evidence="2">
    <location>
        <begin position="225"/>
        <end position="356"/>
    </location>
</feature>
<dbReference type="PANTHER" id="PTHR45138">
    <property type="entry name" value="REGULATORY COMPONENTS OF SENSORY TRANSDUCTION SYSTEM"/>
    <property type="match status" value="1"/>
</dbReference>
<reference evidence="3" key="1">
    <citation type="submission" date="2020-07" db="EMBL/GenBank/DDBJ databases">
        <title>Genomic analysis of a strain of Sedimentibacter Hydroxybenzoicus DSM7310.</title>
        <authorList>
            <person name="Ma S."/>
        </authorList>
    </citation>
    <scope>NUCLEOTIDE SEQUENCE</scope>
    <source>
        <strain evidence="3">DSM 7310</strain>
    </source>
</reference>
<dbReference type="Gene3D" id="3.30.70.270">
    <property type="match status" value="1"/>
</dbReference>
<sequence>MNILIFIKHNLVKLLIQSLFIVILIISIFSIEFSIEILHNDSKSVNYVGIIRGGTQLLIKQELSNRPSDELIEQLDGIISQLKTHDENNHFAIHEDKKLQELLSAIEVKWVELKEEIYNYRAGADPLRLYNLSNEYYEMSNSMVFETQAYVESKVEKLASMRTRLFISVILILIFSIQQFISKILVQNKNVALNQVAYIDNLTGLPNRAHCNEIILKYNEMEILPDLACVYIDLNNLKVTNDLLGHEAGDKFIRDFAAILKEASSPYGFACRNGGDEFVAIFENCSQKNINDYMNYLNEKTHLYNSKESEIKISFAIGVAFSHEISSNQMNDLLSLADKRMYENKTAYKKSLLNQA</sequence>
<evidence type="ECO:0000313" key="4">
    <source>
        <dbReference type="Proteomes" id="UP000611629"/>
    </source>
</evidence>
<keyword evidence="1" id="KW-0472">Membrane</keyword>
<dbReference type="InterPro" id="IPR000160">
    <property type="entry name" value="GGDEF_dom"/>
</dbReference>
<organism evidence="3 4">
    <name type="scientific">Sedimentibacter hydroxybenzoicus DSM 7310</name>
    <dbReference type="NCBI Taxonomy" id="1123245"/>
    <lineage>
        <taxon>Bacteria</taxon>
        <taxon>Bacillati</taxon>
        <taxon>Bacillota</taxon>
        <taxon>Tissierellia</taxon>
        <taxon>Sedimentibacter</taxon>
    </lineage>
</organism>
<evidence type="ECO:0000256" key="1">
    <source>
        <dbReference type="SAM" id="Phobius"/>
    </source>
</evidence>
<evidence type="ECO:0000313" key="3">
    <source>
        <dbReference type="EMBL" id="NYB73596.1"/>
    </source>
</evidence>
<gene>
    <name evidence="3" type="ORF">HZF24_05520</name>
</gene>
<keyword evidence="4" id="KW-1185">Reference proteome</keyword>
<dbReference type="InterPro" id="IPR043128">
    <property type="entry name" value="Rev_trsase/Diguanyl_cyclase"/>
</dbReference>
<dbReference type="AlphaFoldDB" id="A0A974GVR8"/>
<dbReference type="NCBIfam" id="TIGR00254">
    <property type="entry name" value="GGDEF"/>
    <property type="match status" value="1"/>
</dbReference>
<proteinExistence type="predicted"/>
<keyword evidence="1" id="KW-0812">Transmembrane</keyword>
<dbReference type="PROSITE" id="PS50887">
    <property type="entry name" value="GGDEF"/>
    <property type="match status" value="1"/>
</dbReference>